<evidence type="ECO:0000256" key="1">
    <source>
        <dbReference type="SAM" id="MobiDB-lite"/>
    </source>
</evidence>
<dbReference type="EMBL" id="JAUIQD010000006">
    <property type="protein sequence ID" value="KAK3346400.1"/>
    <property type="molecule type" value="Genomic_DNA"/>
</dbReference>
<dbReference type="Proteomes" id="UP001275084">
    <property type="component" value="Unassembled WGS sequence"/>
</dbReference>
<organism evidence="2 3">
    <name type="scientific">Lasiosphaeria hispida</name>
    <dbReference type="NCBI Taxonomy" id="260671"/>
    <lineage>
        <taxon>Eukaryota</taxon>
        <taxon>Fungi</taxon>
        <taxon>Dikarya</taxon>
        <taxon>Ascomycota</taxon>
        <taxon>Pezizomycotina</taxon>
        <taxon>Sordariomycetes</taxon>
        <taxon>Sordariomycetidae</taxon>
        <taxon>Sordariales</taxon>
        <taxon>Lasiosphaeriaceae</taxon>
        <taxon>Lasiosphaeria</taxon>
    </lineage>
</organism>
<sequence length="297" mass="32720">MHPKDLTKSPSREKLIECSPTCGSHDDASSGSSGSGDVGSWSNNSDCSIVRESPMNQGGGDYTVGDFLRDNTKADFDVPLDYFKEVALENGFSLERPLPRDVKELPAVRKIRIDLREDMQCDLRDNTTDALRKLGKVFKPNASPRHRRSGPILGRISGRATLKVLDKEWYFLRPELASHVAKQLGSSPPRIRPAEMLSHYGPADEGGSAATLLAPLGSVISDVMGAALVEGRWTQGVACQVDLEGQEPMLEDWARDMYLTVKDVEVRILDDDPDGPGPVWQGKTFVMDVERLRQTVL</sequence>
<comment type="caution">
    <text evidence="2">The sequence shown here is derived from an EMBL/GenBank/DDBJ whole genome shotgun (WGS) entry which is preliminary data.</text>
</comment>
<feature type="region of interest" description="Disordered" evidence="1">
    <location>
        <begin position="1"/>
        <end position="58"/>
    </location>
</feature>
<accession>A0AAJ0MAP1</accession>
<evidence type="ECO:0000313" key="2">
    <source>
        <dbReference type="EMBL" id="KAK3346400.1"/>
    </source>
</evidence>
<name>A0AAJ0MAP1_9PEZI</name>
<gene>
    <name evidence="2" type="ORF">B0T25DRAFT_520829</name>
</gene>
<dbReference type="AlphaFoldDB" id="A0AAJ0MAP1"/>
<keyword evidence="3" id="KW-1185">Reference proteome</keyword>
<reference evidence="2" key="1">
    <citation type="journal article" date="2023" name="Mol. Phylogenet. Evol.">
        <title>Genome-scale phylogeny and comparative genomics of the fungal order Sordariales.</title>
        <authorList>
            <person name="Hensen N."/>
            <person name="Bonometti L."/>
            <person name="Westerberg I."/>
            <person name="Brannstrom I.O."/>
            <person name="Guillou S."/>
            <person name="Cros-Aarteil S."/>
            <person name="Calhoun S."/>
            <person name="Haridas S."/>
            <person name="Kuo A."/>
            <person name="Mondo S."/>
            <person name="Pangilinan J."/>
            <person name="Riley R."/>
            <person name="LaButti K."/>
            <person name="Andreopoulos B."/>
            <person name="Lipzen A."/>
            <person name="Chen C."/>
            <person name="Yan M."/>
            <person name="Daum C."/>
            <person name="Ng V."/>
            <person name="Clum A."/>
            <person name="Steindorff A."/>
            <person name="Ohm R.A."/>
            <person name="Martin F."/>
            <person name="Silar P."/>
            <person name="Natvig D.O."/>
            <person name="Lalanne C."/>
            <person name="Gautier V."/>
            <person name="Ament-Velasquez S.L."/>
            <person name="Kruys A."/>
            <person name="Hutchinson M.I."/>
            <person name="Powell A.J."/>
            <person name="Barry K."/>
            <person name="Miller A.N."/>
            <person name="Grigoriev I.V."/>
            <person name="Debuchy R."/>
            <person name="Gladieux P."/>
            <person name="Hiltunen Thoren M."/>
            <person name="Johannesson H."/>
        </authorList>
    </citation>
    <scope>NUCLEOTIDE SEQUENCE</scope>
    <source>
        <strain evidence="2">CBS 955.72</strain>
    </source>
</reference>
<reference evidence="2" key="2">
    <citation type="submission" date="2023-06" db="EMBL/GenBank/DDBJ databases">
        <authorList>
            <consortium name="Lawrence Berkeley National Laboratory"/>
            <person name="Haridas S."/>
            <person name="Hensen N."/>
            <person name="Bonometti L."/>
            <person name="Westerberg I."/>
            <person name="Brannstrom I.O."/>
            <person name="Guillou S."/>
            <person name="Cros-Aarteil S."/>
            <person name="Calhoun S."/>
            <person name="Kuo A."/>
            <person name="Mondo S."/>
            <person name="Pangilinan J."/>
            <person name="Riley R."/>
            <person name="Labutti K."/>
            <person name="Andreopoulos B."/>
            <person name="Lipzen A."/>
            <person name="Chen C."/>
            <person name="Yanf M."/>
            <person name="Daum C."/>
            <person name="Ng V."/>
            <person name="Clum A."/>
            <person name="Steindorff A."/>
            <person name="Ohm R."/>
            <person name="Martin F."/>
            <person name="Silar P."/>
            <person name="Natvig D."/>
            <person name="Lalanne C."/>
            <person name="Gautier V."/>
            <person name="Ament-Velasquez S.L."/>
            <person name="Kruys A."/>
            <person name="Hutchinson M.I."/>
            <person name="Powell A.J."/>
            <person name="Barry K."/>
            <person name="Miller A.N."/>
            <person name="Grigoriev I.V."/>
            <person name="Debuchy R."/>
            <person name="Gladieux P."/>
            <person name="Thoren M.H."/>
            <person name="Johannesson H."/>
        </authorList>
    </citation>
    <scope>NUCLEOTIDE SEQUENCE</scope>
    <source>
        <strain evidence="2">CBS 955.72</strain>
    </source>
</reference>
<feature type="compositionally biased region" description="Basic and acidic residues" evidence="1">
    <location>
        <begin position="1"/>
        <end position="16"/>
    </location>
</feature>
<protein>
    <submittedName>
        <fullName evidence="2">Uncharacterized protein</fullName>
    </submittedName>
</protein>
<evidence type="ECO:0000313" key="3">
    <source>
        <dbReference type="Proteomes" id="UP001275084"/>
    </source>
</evidence>
<proteinExistence type="predicted"/>